<accession>A0A412KLJ0</accession>
<dbReference type="GO" id="GO:0005886">
    <property type="term" value="C:plasma membrane"/>
    <property type="evidence" value="ECO:0007669"/>
    <property type="project" value="UniProtKB-SubCell"/>
</dbReference>
<keyword evidence="4 7" id="KW-0812">Transmembrane</keyword>
<feature type="transmembrane region" description="Helical" evidence="7">
    <location>
        <begin position="111"/>
        <end position="133"/>
    </location>
</feature>
<dbReference type="PANTHER" id="PTHR43744">
    <property type="entry name" value="ABC TRANSPORTER PERMEASE PROTEIN MG189-RELATED-RELATED"/>
    <property type="match status" value="1"/>
</dbReference>
<protein>
    <submittedName>
        <fullName evidence="9">Carbohydrate ABC transporter permease</fullName>
    </submittedName>
</protein>
<dbReference type="EMBL" id="QRVV01000069">
    <property type="protein sequence ID" value="RGS69683.1"/>
    <property type="molecule type" value="Genomic_DNA"/>
</dbReference>
<evidence type="ECO:0000256" key="7">
    <source>
        <dbReference type="RuleBase" id="RU363032"/>
    </source>
</evidence>
<evidence type="ECO:0000256" key="6">
    <source>
        <dbReference type="ARBA" id="ARBA00023136"/>
    </source>
</evidence>
<keyword evidence="2 7" id="KW-0813">Transport</keyword>
<name>A0A412KLJ0_9FIRM</name>
<feature type="transmembrane region" description="Helical" evidence="7">
    <location>
        <begin position="12"/>
        <end position="34"/>
    </location>
</feature>
<evidence type="ECO:0000256" key="1">
    <source>
        <dbReference type="ARBA" id="ARBA00004651"/>
    </source>
</evidence>
<feature type="transmembrane region" description="Helical" evidence="7">
    <location>
        <begin position="80"/>
        <end position="99"/>
    </location>
</feature>
<dbReference type="InterPro" id="IPR035906">
    <property type="entry name" value="MetI-like_sf"/>
</dbReference>
<evidence type="ECO:0000256" key="3">
    <source>
        <dbReference type="ARBA" id="ARBA00022475"/>
    </source>
</evidence>
<comment type="subcellular location">
    <subcellularLocation>
        <location evidence="1 7">Cell membrane</location>
        <topology evidence="1 7">Multi-pass membrane protein</topology>
    </subcellularLocation>
</comment>
<gene>
    <name evidence="9" type="ORF">DWX77_14530</name>
</gene>
<comment type="similarity">
    <text evidence="7">Belongs to the binding-protein-dependent transport system permease family.</text>
</comment>
<keyword evidence="5 7" id="KW-1133">Transmembrane helix</keyword>
<dbReference type="AlphaFoldDB" id="A0A412KLJ0"/>
<dbReference type="Pfam" id="PF00528">
    <property type="entry name" value="BPD_transp_1"/>
    <property type="match status" value="1"/>
</dbReference>
<evidence type="ECO:0000313" key="10">
    <source>
        <dbReference type="Proteomes" id="UP000284242"/>
    </source>
</evidence>
<keyword evidence="6 7" id="KW-0472">Membrane</keyword>
<dbReference type="CDD" id="cd06261">
    <property type="entry name" value="TM_PBP2"/>
    <property type="match status" value="1"/>
</dbReference>
<sequence length="284" mass="32232">MKQNLKTGRKKILKILIGVFLIIVCFIVLFPFLWMLTNSIKTKDEIWAITPQFLPEVPQWGNYIKAFSDGKMLVYMWNSIYTSLIITIITLINSSLFAYAITCLQFRLKKFIWLMVLGAYIIPAAATNIPSYIILARSGLLDTHFGYIASCCVSVFNIFYFRQSFRQIDYTLVEAAKVDGAKNLSIFLKIFVPMTVPSYITLGILGFIQNYNSYVWPSLILKSESKYLVSMGVRAFFSAEGAYGMEWGAIMAACCVIIGPLLLLFFICEKWIMKTITSDTSIIG</sequence>
<comment type="caution">
    <text evidence="9">The sequence shown here is derived from an EMBL/GenBank/DDBJ whole genome shotgun (WGS) entry which is preliminary data.</text>
</comment>
<feature type="domain" description="ABC transmembrane type-1" evidence="8">
    <location>
        <begin position="76"/>
        <end position="268"/>
    </location>
</feature>
<evidence type="ECO:0000259" key="8">
    <source>
        <dbReference type="PROSITE" id="PS50928"/>
    </source>
</evidence>
<evidence type="ECO:0000256" key="5">
    <source>
        <dbReference type="ARBA" id="ARBA00022989"/>
    </source>
</evidence>
<organism evidence="9 10">
    <name type="scientific">Blautia obeum</name>
    <dbReference type="NCBI Taxonomy" id="40520"/>
    <lineage>
        <taxon>Bacteria</taxon>
        <taxon>Bacillati</taxon>
        <taxon>Bacillota</taxon>
        <taxon>Clostridia</taxon>
        <taxon>Lachnospirales</taxon>
        <taxon>Lachnospiraceae</taxon>
        <taxon>Blautia</taxon>
    </lineage>
</organism>
<evidence type="ECO:0000256" key="4">
    <source>
        <dbReference type="ARBA" id="ARBA00022692"/>
    </source>
</evidence>
<feature type="transmembrane region" description="Helical" evidence="7">
    <location>
        <begin position="247"/>
        <end position="268"/>
    </location>
</feature>
<evidence type="ECO:0000313" key="9">
    <source>
        <dbReference type="EMBL" id="RGS69683.1"/>
    </source>
</evidence>
<dbReference type="Gene3D" id="1.10.3720.10">
    <property type="entry name" value="MetI-like"/>
    <property type="match status" value="1"/>
</dbReference>
<dbReference type="GO" id="GO:0055085">
    <property type="term" value="P:transmembrane transport"/>
    <property type="evidence" value="ECO:0007669"/>
    <property type="project" value="InterPro"/>
</dbReference>
<feature type="transmembrane region" description="Helical" evidence="7">
    <location>
        <begin position="145"/>
        <end position="165"/>
    </location>
</feature>
<evidence type="ECO:0000256" key="2">
    <source>
        <dbReference type="ARBA" id="ARBA00022448"/>
    </source>
</evidence>
<dbReference type="InterPro" id="IPR000515">
    <property type="entry name" value="MetI-like"/>
</dbReference>
<feature type="transmembrane region" description="Helical" evidence="7">
    <location>
        <begin position="186"/>
        <end position="208"/>
    </location>
</feature>
<reference evidence="9 10" key="1">
    <citation type="submission" date="2018-08" db="EMBL/GenBank/DDBJ databases">
        <title>A genome reference for cultivated species of the human gut microbiota.</title>
        <authorList>
            <person name="Zou Y."/>
            <person name="Xue W."/>
            <person name="Luo G."/>
        </authorList>
    </citation>
    <scope>NUCLEOTIDE SEQUENCE [LARGE SCALE GENOMIC DNA]</scope>
    <source>
        <strain evidence="9 10">AF21-24</strain>
    </source>
</reference>
<dbReference type="Proteomes" id="UP000284242">
    <property type="component" value="Unassembled WGS sequence"/>
</dbReference>
<dbReference type="PANTHER" id="PTHR43744:SF12">
    <property type="entry name" value="ABC TRANSPORTER PERMEASE PROTEIN MG189-RELATED"/>
    <property type="match status" value="1"/>
</dbReference>
<proteinExistence type="inferred from homology"/>
<dbReference type="PROSITE" id="PS50928">
    <property type="entry name" value="ABC_TM1"/>
    <property type="match status" value="1"/>
</dbReference>
<keyword evidence="3" id="KW-1003">Cell membrane</keyword>
<dbReference type="SUPFAM" id="SSF161098">
    <property type="entry name" value="MetI-like"/>
    <property type="match status" value="1"/>
</dbReference>